<proteinExistence type="predicted"/>
<protein>
    <recommendedName>
        <fullName evidence="2">OmpA-like domain-containing protein</fullName>
    </recommendedName>
</protein>
<gene>
    <name evidence="3" type="ORF">ERX46_10015</name>
</gene>
<evidence type="ECO:0000313" key="4">
    <source>
        <dbReference type="Proteomes" id="UP000293952"/>
    </source>
</evidence>
<dbReference type="InterPro" id="IPR050330">
    <property type="entry name" value="Bact_OuterMem_StrucFunc"/>
</dbReference>
<organism evidence="3 4">
    <name type="scientific">Brumimicrobium glaciale</name>
    <dbReference type="NCBI Taxonomy" id="200475"/>
    <lineage>
        <taxon>Bacteria</taxon>
        <taxon>Pseudomonadati</taxon>
        <taxon>Bacteroidota</taxon>
        <taxon>Flavobacteriia</taxon>
        <taxon>Flavobacteriales</taxon>
        <taxon>Crocinitomicaceae</taxon>
        <taxon>Brumimicrobium</taxon>
    </lineage>
</organism>
<dbReference type="GO" id="GO:0016020">
    <property type="term" value="C:membrane"/>
    <property type="evidence" value="ECO:0007669"/>
    <property type="project" value="UniProtKB-UniRule"/>
</dbReference>
<reference evidence="3 4" key="1">
    <citation type="submission" date="2019-02" db="EMBL/GenBank/DDBJ databases">
        <title>Genome sequence of the sea-ice species Brumimicrobium glaciale.</title>
        <authorList>
            <person name="Bowman J.P."/>
        </authorList>
    </citation>
    <scope>NUCLEOTIDE SEQUENCE [LARGE SCALE GENOMIC DNA]</scope>
    <source>
        <strain evidence="3 4">IC156</strain>
    </source>
</reference>
<dbReference type="PROSITE" id="PS51123">
    <property type="entry name" value="OMPA_2"/>
    <property type="match status" value="1"/>
</dbReference>
<evidence type="ECO:0000313" key="3">
    <source>
        <dbReference type="EMBL" id="RYM33272.1"/>
    </source>
</evidence>
<dbReference type="Proteomes" id="UP000293952">
    <property type="component" value="Unassembled WGS sequence"/>
</dbReference>
<evidence type="ECO:0000259" key="2">
    <source>
        <dbReference type="PROSITE" id="PS51123"/>
    </source>
</evidence>
<comment type="caution">
    <text evidence="3">The sequence shown here is derived from an EMBL/GenBank/DDBJ whole genome shotgun (WGS) entry which is preliminary data.</text>
</comment>
<dbReference type="PANTHER" id="PTHR30329:SF21">
    <property type="entry name" value="LIPOPROTEIN YIAD-RELATED"/>
    <property type="match status" value="1"/>
</dbReference>
<keyword evidence="1" id="KW-0472">Membrane</keyword>
<dbReference type="Pfam" id="PF00691">
    <property type="entry name" value="OmpA"/>
    <property type="match status" value="1"/>
</dbReference>
<dbReference type="RefSeq" id="WP_130093733.1">
    <property type="nucleotide sequence ID" value="NZ_SETE01000004.1"/>
</dbReference>
<dbReference type="AlphaFoldDB" id="A0A4Q4KJ54"/>
<name>A0A4Q4KJ54_9FLAO</name>
<keyword evidence="4" id="KW-1185">Reference proteome</keyword>
<dbReference type="OrthoDB" id="9782229at2"/>
<evidence type="ECO:0000256" key="1">
    <source>
        <dbReference type="PROSITE-ProRule" id="PRU00473"/>
    </source>
</evidence>
<feature type="domain" description="OmpA-like" evidence="2">
    <location>
        <begin position="19"/>
        <end position="129"/>
    </location>
</feature>
<dbReference type="Gene3D" id="3.30.1330.60">
    <property type="entry name" value="OmpA-like domain"/>
    <property type="match status" value="1"/>
</dbReference>
<sequence length="447" mass="52398">MLRFLLSILLITLSYVAYSSDFCDQYKMSFYFESNSSELQKNDKRKLDSLVLTLKGEFYIEIHGFTDDIGESEPNFKLGESRAKSVAHYFKNDNIKIISYGEVDPIFPNDNPQNLAKNRRVDLFLIPTYNGRIRISGKQNSSIDIPLSSKTDKSWCDCEFELEEINSDEEAAEKGIPLITKDAIEFSTEGIIRLKPNACFTYNCNDSIVISLPWSAADSVASIAVLKSDNNGFEWEFLNEELKYILANSQILVTIPCEKWNRYWITICGRGLRNENNKLYVTLLERTSNYFEIEPKIFIRRFTDTVYHYSPEDLADSVQFYDIGRNENQEIFYLSDTLNKYKVSPNLTKVPFSKYKKLEFTDTMLLLKSKVEIQFRTHVQGEKIYLNNEIYEVRGNFFDRLFNLTRYQIPLPKSDYYFTINGIKKSYSALKFKYKRRRNHYKAKVRK</sequence>
<dbReference type="SUPFAM" id="SSF103088">
    <property type="entry name" value="OmpA-like"/>
    <property type="match status" value="1"/>
</dbReference>
<dbReference type="CDD" id="cd07185">
    <property type="entry name" value="OmpA_C-like"/>
    <property type="match status" value="1"/>
</dbReference>
<accession>A0A4Q4KJ54</accession>
<dbReference type="EMBL" id="SETE01000004">
    <property type="protein sequence ID" value="RYM33272.1"/>
    <property type="molecule type" value="Genomic_DNA"/>
</dbReference>
<dbReference type="PANTHER" id="PTHR30329">
    <property type="entry name" value="STATOR ELEMENT OF FLAGELLAR MOTOR COMPLEX"/>
    <property type="match status" value="1"/>
</dbReference>
<dbReference type="InterPro" id="IPR006665">
    <property type="entry name" value="OmpA-like"/>
</dbReference>
<dbReference type="InterPro" id="IPR036737">
    <property type="entry name" value="OmpA-like_sf"/>
</dbReference>